<dbReference type="AlphaFoldDB" id="A0A9X1SUD8"/>
<feature type="domain" description="DUF7379" evidence="1">
    <location>
        <begin position="223"/>
        <end position="389"/>
    </location>
</feature>
<accession>A0A9X1SUD8</accession>
<dbReference type="Pfam" id="PF24096">
    <property type="entry name" value="DUF7379"/>
    <property type="match status" value="1"/>
</dbReference>
<comment type="caution">
    <text evidence="2">The sequence shown here is derived from an EMBL/GenBank/DDBJ whole genome shotgun (WGS) entry which is preliminary data.</text>
</comment>
<dbReference type="EMBL" id="JAJOMB010000007">
    <property type="protein sequence ID" value="MCD5312341.1"/>
    <property type="molecule type" value="Genomic_DNA"/>
</dbReference>
<reference evidence="2" key="1">
    <citation type="submission" date="2021-11" db="EMBL/GenBank/DDBJ databases">
        <title>Streptomyces corallinus and Kineosporia corallina sp. nov., two new coral-derived marine actinobacteria.</title>
        <authorList>
            <person name="Buangrab K."/>
            <person name="Sutthacheep M."/>
            <person name="Yeemin T."/>
            <person name="Harunari E."/>
            <person name="Igarashi Y."/>
            <person name="Sripreechasak P."/>
            <person name="Kanchanasin P."/>
            <person name="Tanasupawat S."/>
            <person name="Phongsopitanun W."/>
        </authorList>
    </citation>
    <scope>NUCLEOTIDE SEQUENCE</scope>
    <source>
        <strain evidence="2">JCM 31032</strain>
    </source>
</reference>
<dbReference type="InterPro" id="IPR055803">
    <property type="entry name" value="DUF7379"/>
</dbReference>
<evidence type="ECO:0000313" key="3">
    <source>
        <dbReference type="Proteomes" id="UP001138997"/>
    </source>
</evidence>
<dbReference type="RefSeq" id="WP_231442447.1">
    <property type="nucleotide sequence ID" value="NZ_JAJOMB010000007.1"/>
</dbReference>
<proteinExistence type="predicted"/>
<keyword evidence="3" id="KW-1185">Reference proteome</keyword>
<dbReference type="InterPro" id="IPR029058">
    <property type="entry name" value="AB_hydrolase_fold"/>
</dbReference>
<dbReference type="Gene3D" id="3.40.50.1820">
    <property type="entry name" value="alpha/beta hydrolase"/>
    <property type="match status" value="1"/>
</dbReference>
<gene>
    <name evidence="2" type="ORF">LR394_15645</name>
</gene>
<evidence type="ECO:0000313" key="2">
    <source>
        <dbReference type="EMBL" id="MCD5312341.1"/>
    </source>
</evidence>
<organism evidence="2 3">
    <name type="scientific">Kineosporia babensis</name>
    <dbReference type="NCBI Taxonomy" id="499548"/>
    <lineage>
        <taxon>Bacteria</taxon>
        <taxon>Bacillati</taxon>
        <taxon>Actinomycetota</taxon>
        <taxon>Actinomycetes</taxon>
        <taxon>Kineosporiales</taxon>
        <taxon>Kineosporiaceae</taxon>
        <taxon>Kineosporia</taxon>
    </lineage>
</organism>
<evidence type="ECO:0000259" key="1">
    <source>
        <dbReference type="Pfam" id="PF24096"/>
    </source>
</evidence>
<dbReference type="Proteomes" id="UP001138997">
    <property type="component" value="Unassembled WGS sequence"/>
</dbReference>
<sequence>MAQALNPDGTPVTIDGVVLSTPGLSGQAEVLPAGAPGLRMREGTADAFTGALASAGFMEQLTVEISEHTEVAQVGGLRGGGGPEISVTVPGPGRYFAQVLLYTAEDGSQSWHLPIESQAVAAVGPQDQASLTYVVPRAVQPTESGAPAYRGLIWALGRKLLKVLAFPLLERGTAVVADRLATRWEAEHRPYLLRTFTPDDYSHTEGRGLDAQDWARFAEGPALLFLHGTFSRSDLAFRELPAQRLHELHELYGGRVFAFDHPTLSADPAANARELVTRLPGSTRLTVDVIAHSRGGLVGRELAQVGGGAPTVRRLVMVGTPNAGTVLADSKHWGALIDRMTNLLQFVPDNPVTDTLDAVLTVLKHLALGAVRGLDGLSAMDPAGTYLRERLNRPLATDQQAPPVLRAIASDYDPPAESPLARVSRNGLTDLVFGRDGNDLVVPTQGVYRLDGVPGFPVPEPLLLEPHAGVEHTRYFADPLVGEKLLTWLR</sequence>
<dbReference type="SUPFAM" id="SSF53474">
    <property type="entry name" value="alpha/beta-Hydrolases"/>
    <property type="match status" value="1"/>
</dbReference>
<protein>
    <recommendedName>
        <fullName evidence="1">DUF7379 domain-containing protein</fullName>
    </recommendedName>
</protein>
<name>A0A9X1SUD8_9ACTN</name>